<dbReference type="OrthoDB" id="1305476at2759"/>
<dbReference type="EMBL" id="MLFT02000001">
    <property type="protein sequence ID" value="PHT59989.1"/>
    <property type="molecule type" value="Genomic_DNA"/>
</dbReference>
<keyword evidence="3" id="KW-1185">Reference proteome</keyword>
<evidence type="ECO:0000256" key="1">
    <source>
        <dbReference type="SAM" id="MobiDB-lite"/>
    </source>
</evidence>
<proteinExistence type="predicted"/>
<sequence length="167" mass="18615">MDHNDENSQLRATLNDVLGLEESDSLLYDEDSYGGYGDGPDRYLDSDDGDLQNLEDGVDEEEAAMHVIATPTTIYHSPYCGMSFRSVQSAFVFYKEHSRLTGFGIVEKSAKKIGGQIKELSMTLKRSLVAHDIVGLRPSKSIRLLEVKTGGLERMTCTPKDCRNYIL</sequence>
<dbReference type="Proteomes" id="UP000224567">
    <property type="component" value="Unassembled WGS sequence"/>
</dbReference>
<dbReference type="AlphaFoldDB" id="A0A2G2XRB0"/>
<comment type="caution">
    <text evidence="2">The sequence shown here is derived from an EMBL/GenBank/DDBJ whole genome shotgun (WGS) entry which is preliminary data.</text>
</comment>
<organism evidence="2 3">
    <name type="scientific">Capsicum baccatum</name>
    <name type="common">Peruvian pepper</name>
    <dbReference type="NCBI Taxonomy" id="33114"/>
    <lineage>
        <taxon>Eukaryota</taxon>
        <taxon>Viridiplantae</taxon>
        <taxon>Streptophyta</taxon>
        <taxon>Embryophyta</taxon>
        <taxon>Tracheophyta</taxon>
        <taxon>Spermatophyta</taxon>
        <taxon>Magnoliopsida</taxon>
        <taxon>eudicotyledons</taxon>
        <taxon>Gunneridae</taxon>
        <taxon>Pentapetalae</taxon>
        <taxon>asterids</taxon>
        <taxon>lamiids</taxon>
        <taxon>Solanales</taxon>
        <taxon>Solanaceae</taxon>
        <taxon>Solanoideae</taxon>
        <taxon>Capsiceae</taxon>
        <taxon>Capsicum</taxon>
    </lineage>
</organism>
<reference evidence="2 3" key="1">
    <citation type="journal article" date="2017" name="Genome Biol.">
        <title>New reference genome sequences of hot pepper reveal the massive evolution of plant disease-resistance genes by retroduplication.</title>
        <authorList>
            <person name="Kim S."/>
            <person name="Park J."/>
            <person name="Yeom S.I."/>
            <person name="Kim Y.M."/>
            <person name="Seo E."/>
            <person name="Kim K.T."/>
            <person name="Kim M.S."/>
            <person name="Lee J.M."/>
            <person name="Cheong K."/>
            <person name="Shin H.S."/>
            <person name="Kim S.B."/>
            <person name="Han K."/>
            <person name="Lee J."/>
            <person name="Park M."/>
            <person name="Lee H.A."/>
            <person name="Lee H.Y."/>
            <person name="Lee Y."/>
            <person name="Oh S."/>
            <person name="Lee J.H."/>
            <person name="Choi E."/>
            <person name="Choi E."/>
            <person name="Lee S.E."/>
            <person name="Jeon J."/>
            <person name="Kim H."/>
            <person name="Choi G."/>
            <person name="Song H."/>
            <person name="Lee J."/>
            <person name="Lee S.C."/>
            <person name="Kwon J.K."/>
            <person name="Lee H.Y."/>
            <person name="Koo N."/>
            <person name="Hong Y."/>
            <person name="Kim R.W."/>
            <person name="Kang W.H."/>
            <person name="Huh J.H."/>
            <person name="Kang B.C."/>
            <person name="Yang T.J."/>
            <person name="Lee Y.H."/>
            <person name="Bennetzen J.L."/>
            <person name="Choi D."/>
        </authorList>
    </citation>
    <scope>NUCLEOTIDE SEQUENCE [LARGE SCALE GENOMIC DNA]</scope>
    <source>
        <strain evidence="3">cv. PBC81</strain>
    </source>
</reference>
<name>A0A2G2XRB0_CAPBA</name>
<evidence type="ECO:0008006" key="4">
    <source>
        <dbReference type="Google" id="ProtNLM"/>
    </source>
</evidence>
<gene>
    <name evidence="2" type="ORF">CQW23_02352</name>
</gene>
<accession>A0A2G2XRB0</accession>
<protein>
    <recommendedName>
        <fullName evidence="4">Protein FAR1-RELATED SEQUENCE</fullName>
    </recommendedName>
</protein>
<reference evidence="3" key="2">
    <citation type="journal article" date="2017" name="J. Anim. Genet.">
        <title>Multiple reference genome sequences of hot pepper reveal the massive evolution of plant disease resistance genes by retroduplication.</title>
        <authorList>
            <person name="Kim S."/>
            <person name="Park J."/>
            <person name="Yeom S.-I."/>
            <person name="Kim Y.-M."/>
            <person name="Seo E."/>
            <person name="Kim K.-T."/>
            <person name="Kim M.-S."/>
            <person name="Lee J.M."/>
            <person name="Cheong K."/>
            <person name="Shin H.-S."/>
            <person name="Kim S.-B."/>
            <person name="Han K."/>
            <person name="Lee J."/>
            <person name="Park M."/>
            <person name="Lee H.-A."/>
            <person name="Lee H.-Y."/>
            <person name="Lee Y."/>
            <person name="Oh S."/>
            <person name="Lee J.H."/>
            <person name="Choi E."/>
            <person name="Choi E."/>
            <person name="Lee S.E."/>
            <person name="Jeon J."/>
            <person name="Kim H."/>
            <person name="Choi G."/>
            <person name="Song H."/>
            <person name="Lee J."/>
            <person name="Lee S.-C."/>
            <person name="Kwon J.-K."/>
            <person name="Lee H.-Y."/>
            <person name="Koo N."/>
            <person name="Hong Y."/>
            <person name="Kim R.W."/>
            <person name="Kang W.-H."/>
            <person name="Huh J.H."/>
            <person name="Kang B.-C."/>
            <person name="Yang T.-J."/>
            <person name="Lee Y.-H."/>
            <person name="Bennetzen J.L."/>
            <person name="Choi D."/>
        </authorList>
    </citation>
    <scope>NUCLEOTIDE SEQUENCE [LARGE SCALE GENOMIC DNA]</scope>
    <source>
        <strain evidence="3">cv. PBC81</strain>
    </source>
</reference>
<evidence type="ECO:0000313" key="2">
    <source>
        <dbReference type="EMBL" id="PHT59989.1"/>
    </source>
</evidence>
<feature type="region of interest" description="Disordered" evidence="1">
    <location>
        <begin position="29"/>
        <end position="49"/>
    </location>
</feature>
<evidence type="ECO:0000313" key="3">
    <source>
        <dbReference type="Proteomes" id="UP000224567"/>
    </source>
</evidence>